<reference evidence="3" key="1">
    <citation type="journal article" date="2015" name="PLoS Genet.">
        <title>Genome Sequence and Transcriptome Analyses of Chrysochromulina tobin: Metabolic Tools for Enhanced Algal Fitness in the Prominent Order Prymnesiales (Haptophyceae).</title>
        <authorList>
            <person name="Hovde B.T."/>
            <person name="Deodato C.R."/>
            <person name="Hunsperger H.M."/>
            <person name="Ryken S.A."/>
            <person name="Yost W."/>
            <person name="Jha R.K."/>
            <person name="Patterson J."/>
            <person name="Monnat R.J. Jr."/>
            <person name="Barlow S.B."/>
            <person name="Starkenburg S.R."/>
            <person name="Cattolico R.A."/>
        </authorList>
    </citation>
    <scope>NUCLEOTIDE SEQUENCE</scope>
    <source>
        <strain evidence="3">CCMP291</strain>
    </source>
</reference>
<evidence type="ECO:0000313" key="2">
    <source>
        <dbReference type="EMBL" id="KOO36066.1"/>
    </source>
</evidence>
<name>A0A0M0KB52_9EUKA</name>
<dbReference type="AlphaFoldDB" id="A0A0M0KB52"/>
<proteinExistence type="predicted"/>
<dbReference type="PANTHER" id="PTHR47032">
    <property type="entry name" value="UDP-D-XYLOSE:L-FUCOSE ALPHA-1,3-D-XYLOSYLTRANSFERASE-RELATED"/>
    <property type="match status" value="1"/>
</dbReference>
<gene>
    <name evidence="2" type="ORF">Ctob_015335</name>
</gene>
<dbReference type="PANTHER" id="PTHR47032:SF1">
    <property type="entry name" value="UDP-D-XYLOSE:L-FUCOSE ALPHA-1,3-D-XYLOSYLTRANSFERASE-RELATED"/>
    <property type="match status" value="1"/>
</dbReference>
<accession>A0A0M0KB52</accession>
<comment type="caution">
    <text evidence="2">The sequence shown here is derived from an EMBL/GenBank/DDBJ whole genome shotgun (WGS) entry which is preliminary data.</text>
</comment>
<dbReference type="GO" id="GO:0005794">
    <property type="term" value="C:Golgi apparatus"/>
    <property type="evidence" value="ECO:0007669"/>
    <property type="project" value="TreeGrafter"/>
</dbReference>
<dbReference type="GO" id="GO:0016757">
    <property type="term" value="F:glycosyltransferase activity"/>
    <property type="evidence" value="ECO:0007669"/>
    <property type="project" value="UniProtKB-KW"/>
</dbReference>
<dbReference type="InterPro" id="IPR005069">
    <property type="entry name" value="Nucl-diP-sugar_transferase"/>
</dbReference>
<feature type="domain" description="Nucleotide-diphospho-sugar transferase" evidence="1">
    <location>
        <begin position="78"/>
        <end position="282"/>
    </location>
</feature>
<protein>
    <submittedName>
        <fullName evidence="2">Udp-galactose:fucoside alpha-3-galactosyltransferase-like protein</fullName>
    </submittedName>
</protein>
<organism evidence="2 3">
    <name type="scientific">Chrysochromulina tobinii</name>
    <dbReference type="NCBI Taxonomy" id="1460289"/>
    <lineage>
        <taxon>Eukaryota</taxon>
        <taxon>Haptista</taxon>
        <taxon>Haptophyta</taxon>
        <taxon>Prymnesiophyceae</taxon>
        <taxon>Prymnesiales</taxon>
        <taxon>Chrysochromulinaceae</taxon>
        <taxon>Chrysochromulina</taxon>
    </lineage>
</organism>
<dbReference type="OrthoDB" id="540503at2759"/>
<keyword evidence="2" id="KW-0328">Glycosyltransferase</keyword>
<dbReference type="EMBL" id="JWZX01000645">
    <property type="protein sequence ID" value="KOO36066.1"/>
    <property type="molecule type" value="Genomic_DNA"/>
</dbReference>
<keyword evidence="2" id="KW-0808">Transferase</keyword>
<evidence type="ECO:0000259" key="1">
    <source>
        <dbReference type="Pfam" id="PF03407"/>
    </source>
</evidence>
<dbReference type="Proteomes" id="UP000037460">
    <property type="component" value="Unassembled WGS sequence"/>
</dbReference>
<evidence type="ECO:0000313" key="3">
    <source>
        <dbReference type="Proteomes" id="UP000037460"/>
    </source>
</evidence>
<dbReference type="InterPro" id="IPR052636">
    <property type="entry name" value="UDP-D-xylose:L-fucose_XylT"/>
</dbReference>
<keyword evidence="3" id="KW-1185">Reference proteome</keyword>
<dbReference type="Pfam" id="PF03407">
    <property type="entry name" value="Nucleotid_trans"/>
    <property type="match status" value="1"/>
</dbReference>
<sequence length="667" mass="72675">MDDEHDLSTEIMRMLRAEWLAETKCSEPFLADLDDALQRAAAAGSTVGTLGVDGRDVILTFANAGYADFVLNGFAPAVVPNTLVIALDETAHAIFGSAGFVSYHAPCMPQMQPASAAHTSAAFMDIMKLRLLYLAEVLVRGYNVLLTDADAVFRASPFTVFPPRAQLVVACDSTVVPRNWREAPGMVMAGFFYARAGVRPLILLKEVLDYQARHPEQHDQQSFNQILSELLVVDLNVAVMHPRLFPNGFQYFVKRTGEREGTAPIVVQNNWIGGAENKRHRFREAQLWNQDPPSYYQGEAGRPLRLLRYAAAQPGVSGLLRETSALRNALRLAVLLGRVLLLPSTCAFTNDSGLVPPPPLVYHGSDGRRDDNVLDDAVDADWCTVEWFFDLSALKDEFAGYYREASFLSHPLASAALAQAQAAAGGVEAAPPTLFIDADEEWRLVPPPSDALVLTPADMRRGATDAEIVGWLAPYANAPLLEMGDLAGRLAAHLESDPDDGKVAVAAAEGAVAGAVAASGAVAGASVEASEAEASALKARVMRGVAYREEIRRHVRQQVQQAAPFDCLCLQGDGIDVESNLTHLVQHFAATVPRNRAVFVAGYRVDLLGLNAFQRAWERVYALALYDWNGAGLQGRQFSSTINRLICKEAEVVHSWVPRVTRTRECW</sequence>